<protein>
    <submittedName>
        <fullName evidence="2">Uncharacterized protein</fullName>
    </submittedName>
</protein>
<accession>A0ABZ0D5E5</accession>
<gene>
    <name evidence="2" type="ORF">RXV79_09470</name>
</gene>
<organism evidence="2 3">
    <name type="scientific">Piscinibacter gummiphilus</name>
    <dbReference type="NCBI Taxonomy" id="946333"/>
    <lineage>
        <taxon>Bacteria</taxon>
        <taxon>Pseudomonadati</taxon>
        <taxon>Pseudomonadota</taxon>
        <taxon>Betaproteobacteria</taxon>
        <taxon>Burkholderiales</taxon>
        <taxon>Sphaerotilaceae</taxon>
        <taxon>Piscinibacter</taxon>
    </lineage>
</organism>
<reference evidence="2 3" key="1">
    <citation type="submission" date="2023-10" db="EMBL/GenBank/DDBJ databases">
        <title>Bacteria for the degradation of biodegradable plastic PBAT(Polybutylene adipate terephthalate).</title>
        <authorList>
            <person name="Weon H.-Y."/>
            <person name="Yeon J."/>
        </authorList>
    </citation>
    <scope>NUCLEOTIDE SEQUENCE [LARGE SCALE GENOMIC DNA]</scope>
    <source>
        <strain evidence="2 3">SBD 7-3</strain>
    </source>
</reference>
<sequence length="199" mass="20761">MRCVMGVMVWGWVGVVSAQQNPERLSAWATPQGAARIFVQACVQTNAEEGAAVDWALSQGFEPVDPMRGSMDGLLAGQPGSVLAAPGTRGQVLLAAATGRQCTVWAEQMPGPPVRTAMQEALGVLSTRGAKVQLGVDRNFERAGAWRNQLQWRYRAVGATGDLGIGAITTLGDAPGTQGLNVAPLPTTPAFAPDGIPAR</sequence>
<evidence type="ECO:0000313" key="2">
    <source>
        <dbReference type="EMBL" id="WOB10273.1"/>
    </source>
</evidence>
<feature type="region of interest" description="Disordered" evidence="1">
    <location>
        <begin position="179"/>
        <end position="199"/>
    </location>
</feature>
<dbReference type="EMBL" id="CP136336">
    <property type="protein sequence ID" value="WOB10273.1"/>
    <property type="molecule type" value="Genomic_DNA"/>
</dbReference>
<evidence type="ECO:0000256" key="1">
    <source>
        <dbReference type="SAM" id="MobiDB-lite"/>
    </source>
</evidence>
<evidence type="ECO:0000313" key="3">
    <source>
        <dbReference type="Proteomes" id="UP001303946"/>
    </source>
</evidence>
<keyword evidence="3" id="KW-1185">Reference proteome</keyword>
<name>A0ABZ0D5E5_9BURK</name>
<dbReference type="RefSeq" id="WP_316703180.1">
    <property type="nucleotide sequence ID" value="NZ_CP136336.1"/>
</dbReference>
<dbReference type="Proteomes" id="UP001303946">
    <property type="component" value="Chromosome"/>
</dbReference>
<dbReference type="NCBIfam" id="NF047650">
    <property type="entry name" value="lipo_NMCC_0638"/>
    <property type="match status" value="1"/>
</dbReference>
<proteinExistence type="predicted"/>